<reference evidence="2 3" key="1">
    <citation type="submission" date="2016-03" db="EMBL/GenBank/DDBJ databases">
        <title>Comparative genomics of the ectomycorrhizal sister species Rhizopogon vinicolor and Rhizopogon vesiculosus (Basidiomycota: Boletales) reveals a divergence of the mating type B locus.</title>
        <authorList>
            <person name="Mujic A.B."/>
            <person name="Kuo A."/>
            <person name="Tritt A."/>
            <person name="Lipzen A."/>
            <person name="Chen C."/>
            <person name="Johnson J."/>
            <person name="Sharma A."/>
            <person name="Barry K."/>
            <person name="Grigoriev I.V."/>
            <person name="Spatafora J.W."/>
        </authorList>
    </citation>
    <scope>NUCLEOTIDE SEQUENCE [LARGE SCALE GENOMIC DNA]</scope>
    <source>
        <strain evidence="2 3">AM-OR11-056</strain>
    </source>
</reference>
<feature type="region of interest" description="Disordered" evidence="1">
    <location>
        <begin position="81"/>
        <end position="112"/>
    </location>
</feature>
<sequence length="165" mass="18211">MQSGNPRRDREVARPLASTARLPQRMLVSYGKQTHVRERTRVVPVQTAHTRHTSVNPITKGDPKNNITKIPSLRLTAAAVVRSSKAEHPMTKVTNSRIPRMRPHGPPSTEAEVQMPSQTCSRKEIASQSSKEVVGQRKLVLGGGGSFTKGPKPVVQVLTIRWNDL</sequence>
<feature type="region of interest" description="Disordered" evidence="1">
    <location>
        <begin position="1"/>
        <end position="20"/>
    </location>
</feature>
<dbReference type="OrthoDB" id="2706423at2759"/>
<proteinExistence type="predicted"/>
<organism evidence="2 3">
    <name type="scientific">Rhizopogon vesiculosus</name>
    <dbReference type="NCBI Taxonomy" id="180088"/>
    <lineage>
        <taxon>Eukaryota</taxon>
        <taxon>Fungi</taxon>
        <taxon>Dikarya</taxon>
        <taxon>Basidiomycota</taxon>
        <taxon>Agaricomycotina</taxon>
        <taxon>Agaricomycetes</taxon>
        <taxon>Agaricomycetidae</taxon>
        <taxon>Boletales</taxon>
        <taxon>Suillineae</taxon>
        <taxon>Rhizopogonaceae</taxon>
        <taxon>Rhizopogon</taxon>
    </lineage>
</organism>
<protein>
    <submittedName>
        <fullName evidence="2">Uncharacterized protein</fullName>
    </submittedName>
</protein>
<keyword evidence="3" id="KW-1185">Reference proteome</keyword>
<dbReference type="EMBL" id="LVVM01003606">
    <property type="protein sequence ID" value="OJA14557.1"/>
    <property type="molecule type" value="Genomic_DNA"/>
</dbReference>
<accession>A0A1J8Q0F2</accession>
<name>A0A1J8Q0F2_9AGAM</name>
<feature type="compositionally biased region" description="Basic and acidic residues" evidence="1">
    <location>
        <begin position="1"/>
        <end position="13"/>
    </location>
</feature>
<evidence type="ECO:0000256" key="1">
    <source>
        <dbReference type="SAM" id="MobiDB-lite"/>
    </source>
</evidence>
<gene>
    <name evidence="2" type="ORF">AZE42_13110</name>
</gene>
<evidence type="ECO:0000313" key="2">
    <source>
        <dbReference type="EMBL" id="OJA14557.1"/>
    </source>
</evidence>
<dbReference type="Proteomes" id="UP000183567">
    <property type="component" value="Unassembled WGS sequence"/>
</dbReference>
<evidence type="ECO:0000313" key="3">
    <source>
        <dbReference type="Proteomes" id="UP000183567"/>
    </source>
</evidence>
<dbReference type="AlphaFoldDB" id="A0A1J8Q0F2"/>
<comment type="caution">
    <text evidence="2">The sequence shown here is derived from an EMBL/GenBank/DDBJ whole genome shotgun (WGS) entry which is preliminary data.</text>
</comment>